<dbReference type="PROSITE" id="PS00136">
    <property type="entry name" value="SUBTILASE_ASP"/>
    <property type="match status" value="1"/>
</dbReference>
<evidence type="ECO:0000256" key="2">
    <source>
        <dbReference type="ARBA" id="ARBA00022670"/>
    </source>
</evidence>
<organism evidence="12 13">
    <name type="scientific">Capsicum baccatum</name>
    <name type="common">Peruvian pepper</name>
    <dbReference type="NCBI Taxonomy" id="33114"/>
    <lineage>
        <taxon>Eukaryota</taxon>
        <taxon>Viridiplantae</taxon>
        <taxon>Streptophyta</taxon>
        <taxon>Embryophyta</taxon>
        <taxon>Tracheophyta</taxon>
        <taxon>Spermatophyta</taxon>
        <taxon>Magnoliopsida</taxon>
        <taxon>eudicotyledons</taxon>
        <taxon>Gunneridae</taxon>
        <taxon>Pentapetalae</taxon>
        <taxon>asterids</taxon>
        <taxon>lamiids</taxon>
        <taxon>Solanales</taxon>
        <taxon>Solanaceae</taxon>
        <taxon>Solanoideae</taxon>
        <taxon>Capsiceae</taxon>
        <taxon>Capsicum</taxon>
    </lineage>
</organism>
<comment type="caution">
    <text evidence="12">The sequence shown here is derived from an EMBL/GenBank/DDBJ whole genome shotgun (WGS) entry which is preliminary data.</text>
</comment>
<dbReference type="Gene3D" id="2.60.40.2310">
    <property type="match status" value="1"/>
</dbReference>
<evidence type="ECO:0008006" key="14">
    <source>
        <dbReference type="Google" id="ProtNLM"/>
    </source>
</evidence>
<evidence type="ECO:0000259" key="10">
    <source>
        <dbReference type="Pfam" id="PF05922"/>
    </source>
</evidence>
<keyword evidence="13" id="KW-1185">Reference proteome</keyword>
<comment type="caution">
    <text evidence="6">Lacks conserved residue(s) required for the propagation of feature annotation.</text>
</comment>
<evidence type="ECO:0000256" key="7">
    <source>
        <dbReference type="SAM" id="SignalP"/>
    </source>
</evidence>
<feature type="chain" id="PRO_5013787424" description="Subtilisin-like protease SBT1.7" evidence="7">
    <location>
        <begin position="25"/>
        <end position="754"/>
    </location>
</feature>
<keyword evidence="2" id="KW-0645">Protease</keyword>
<dbReference type="InterPro" id="IPR036852">
    <property type="entry name" value="Peptidase_S8/S53_dom_sf"/>
</dbReference>
<feature type="signal peptide" evidence="7">
    <location>
        <begin position="1"/>
        <end position="24"/>
    </location>
</feature>
<evidence type="ECO:0000256" key="3">
    <source>
        <dbReference type="ARBA" id="ARBA00022729"/>
    </source>
</evidence>
<dbReference type="Gene3D" id="3.50.30.30">
    <property type="match status" value="1"/>
</dbReference>
<dbReference type="EMBL" id="MLFT02000002">
    <property type="protein sequence ID" value="PHT55772.1"/>
    <property type="molecule type" value="Genomic_DNA"/>
</dbReference>
<dbReference type="GO" id="GO:0004252">
    <property type="term" value="F:serine-type endopeptidase activity"/>
    <property type="evidence" value="ECO:0007669"/>
    <property type="project" value="InterPro"/>
</dbReference>
<dbReference type="PANTHER" id="PTHR10795">
    <property type="entry name" value="PROPROTEIN CONVERTASE SUBTILISIN/KEXIN"/>
    <property type="match status" value="1"/>
</dbReference>
<dbReference type="InterPro" id="IPR000209">
    <property type="entry name" value="Peptidase_S8/S53_dom"/>
</dbReference>
<evidence type="ECO:0000256" key="5">
    <source>
        <dbReference type="ARBA" id="ARBA00022825"/>
    </source>
</evidence>
<dbReference type="Pfam" id="PF05922">
    <property type="entry name" value="Inhibitor_I9"/>
    <property type="match status" value="1"/>
</dbReference>
<dbReference type="InterPro" id="IPR003137">
    <property type="entry name" value="PA_domain"/>
</dbReference>
<keyword evidence="5" id="KW-0720">Serine protease</keyword>
<gene>
    <name evidence="12" type="ORF">CQW23_04258</name>
</gene>
<dbReference type="InterPro" id="IPR010259">
    <property type="entry name" value="S8pro/Inhibitor_I9"/>
</dbReference>
<dbReference type="SUPFAM" id="SSF52743">
    <property type="entry name" value="Subtilisin-like"/>
    <property type="match status" value="1"/>
</dbReference>
<dbReference type="InterPro" id="IPR037045">
    <property type="entry name" value="S8pro/Inhibitor_I9_sf"/>
</dbReference>
<feature type="domain" description="PA" evidence="9">
    <location>
        <begin position="324"/>
        <end position="404"/>
    </location>
</feature>
<feature type="domain" description="Inhibitor I9" evidence="10">
    <location>
        <begin position="35"/>
        <end position="116"/>
    </location>
</feature>
<comment type="similarity">
    <text evidence="1 6">Belongs to the peptidase S8 family.</text>
</comment>
<dbReference type="Gene3D" id="3.40.50.200">
    <property type="entry name" value="Peptidase S8/S53 domain"/>
    <property type="match status" value="2"/>
</dbReference>
<evidence type="ECO:0000256" key="4">
    <source>
        <dbReference type="ARBA" id="ARBA00022801"/>
    </source>
</evidence>
<keyword evidence="3 7" id="KW-0732">Signal</keyword>
<sequence>MDLKFISIFLCIVLTLFNSSKTFGNHLTDRSDLDTYIVQLEFPDDVFFSDSNDLYLWHQSFLPTTSASSDHSPLIIHSYRHVLNGFAAVLSSDEVNEMEKKTGFVSARPQMEVELHTTHTPSFLGFHQNFGLWNASNSGKGIIIGLLDTGINPLHPSFNDKGMLPPPAKWKGKSAGNFVEGANFLGNANSTAVGIAPHAHVAMYRVCISNCKDADILAGFDAAIEDGVDVISISFGALAAGPLDSDVIAIGSYGVITKGIFVSSSAGNQGPNNCTVIYAAPWMLTVAASTTDRKISAEAILGNGAVYEGESAFQPTNFSQNLLPLVNGDNCRYLSTMDVDVKGKIVLCNTGSIVTTIVELGERVRDASGAAMIVMNIKPEGYTTFADVHVLPATHVTYGDGQKILKYMNSTSAPVATKSFKGARIGDKHGPTSASFSARGPYITSSGILKPDISGPGVNILGAWKPASAGETTAATSTFNIISGTSMACPHLAGVAALLKNEHPHWSPAAIKSAIITTADFINLGNNPIQDETLNPASPFSMGSGNVNPSRANDPGLIYDIQPEDYVSYLCGLKYTDQQVSYIVKRKVHCTSSTPESHLNYPSFSIPVESAAQTFTRTVTNVGEANSTYAVKAFGLDGVEVTVNPTTLKFSALNQKVSYNVTVKASALPGHSHGYITWSSDRSLTTYQKCRQLLLQFWNFLFKAENETWRLIRYVMTYQKYHHFVTPNLILDLSLMAILMAYHTSDGLSHDVVT</sequence>
<evidence type="ECO:0000259" key="9">
    <source>
        <dbReference type="Pfam" id="PF02225"/>
    </source>
</evidence>
<dbReference type="STRING" id="33114.A0A2G2XE43"/>
<dbReference type="InterPro" id="IPR045051">
    <property type="entry name" value="SBT"/>
</dbReference>
<proteinExistence type="inferred from homology"/>
<dbReference type="PRINTS" id="PR00723">
    <property type="entry name" value="SUBTILISIN"/>
</dbReference>
<reference evidence="12 13" key="1">
    <citation type="journal article" date="2017" name="Genome Biol.">
        <title>New reference genome sequences of hot pepper reveal the massive evolution of plant disease-resistance genes by retroduplication.</title>
        <authorList>
            <person name="Kim S."/>
            <person name="Park J."/>
            <person name="Yeom S.I."/>
            <person name="Kim Y.M."/>
            <person name="Seo E."/>
            <person name="Kim K.T."/>
            <person name="Kim M.S."/>
            <person name="Lee J.M."/>
            <person name="Cheong K."/>
            <person name="Shin H.S."/>
            <person name="Kim S.B."/>
            <person name="Han K."/>
            <person name="Lee J."/>
            <person name="Park M."/>
            <person name="Lee H.A."/>
            <person name="Lee H.Y."/>
            <person name="Lee Y."/>
            <person name="Oh S."/>
            <person name="Lee J.H."/>
            <person name="Choi E."/>
            <person name="Choi E."/>
            <person name="Lee S.E."/>
            <person name="Jeon J."/>
            <person name="Kim H."/>
            <person name="Choi G."/>
            <person name="Song H."/>
            <person name="Lee J."/>
            <person name="Lee S.C."/>
            <person name="Kwon J.K."/>
            <person name="Lee H.Y."/>
            <person name="Koo N."/>
            <person name="Hong Y."/>
            <person name="Kim R.W."/>
            <person name="Kang W.H."/>
            <person name="Huh J.H."/>
            <person name="Kang B.C."/>
            <person name="Yang T.J."/>
            <person name="Lee Y.H."/>
            <person name="Bennetzen J.L."/>
            <person name="Choi D."/>
        </authorList>
    </citation>
    <scope>NUCLEOTIDE SEQUENCE [LARGE SCALE GENOMIC DNA]</scope>
    <source>
        <strain evidence="13">cv. PBC81</strain>
    </source>
</reference>
<dbReference type="OrthoDB" id="206201at2759"/>
<dbReference type="GO" id="GO:0006508">
    <property type="term" value="P:proteolysis"/>
    <property type="evidence" value="ECO:0007669"/>
    <property type="project" value="UniProtKB-KW"/>
</dbReference>
<dbReference type="Pfam" id="PF02225">
    <property type="entry name" value="PA"/>
    <property type="match status" value="1"/>
</dbReference>
<evidence type="ECO:0000313" key="12">
    <source>
        <dbReference type="EMBL" id="PHT55772.1"/>
    </source>
</evidence>
<dbReference type="CDD" id="cd02120">
    <property type="entry name" value="PA_subtilisin_like"/>
    <property type="match status" value="1"/>
</dbReference>
<dbReference type="InterPro" id="IPR015500">
    <property type="entry name" value="Peptidase_S8_subtilisin-rel"/>
</dbReference>
<evidence type="ECO:0000313" key="13">
    <source>
        <dbReference type="Proteomes" id="UP000224567"/>
    </source>
</evidence>
<dbReference type="InterPro" id="IPR041469">
    <property type="entry name" value="Subtilisin-like_FN3"/>
</dbReference>
<name>A0A2G2XE43_CAPBA</name>
<keyword evidence="4" id="KW-0378">Hydrolase</keyword>
<dbReference type="InterPro" id="IPR023827">
    <property type="entry name" value="Peptidase_S8_Asp-AS"/>
</dbReference>
<reference evidence="13" key="2">
    <citation type="journal article" date="2017" name="J. Anim. Genet.">
        <title>Multiple reference genome sequences of hot pepper reveal the massive evolution of plant disease resistance genes by retroduplication.</title>
        <authorList>
            <person name="Kim S."/>
            <person name="Park J."/>
            <person name="Yeom S.-I."/>
            <person name="Kim Y.-M."/>
            <person name="Seo E."/>
            <person name="Kim K.-T."/>
            <person name="Kim M.-S."/>
            <person name="Lee J.M."/>
            <person name="Cheong K."/>
            <person name="Shin H.-S."/>
            <person name="Kim S.-B."/>
            <person name="Han K."/>
            <person name="Lee J."/>
            <person name="Park M."/>
            <person name="Lee H.-A."/>
            <person name="Lee H.-Y."/>
            <person name="Lee Y."/>
            <person name="Oh S."/>
            <person name="Lee J.H."/>
            <person name="Choi E."/>
            <person name="Choi E."/>
            <person name="Lee S.E."/>
            <person name="Jeon J."/>
            <person name="Kim H."/>
            <person name="Choi G."/>
            <person name="Song H."/>
            <person name="Lee J."/>
            <person name="Lee S.-C."/>
            <person name="Kwon J.-K."/>
            <person name="Lee H.-Y."/>
            <person name="Koo N."/>
            <person name="Hong Y."/>
            <person name="Kim R.W."/>
            <person name="Kang W.-H."/>
            <person name="Huh J.H."/>
            <person name="Kang B.-C."/>
            <person name="Yang T.-J."/>
            <person name="Lee Y.-H."/>
            <person name="Bennetzen J.L."/>
            <person name="Choi D."/>
        </authorList>
    </citation>
    <scope>NUCLEOTIDE SEQUENCE [LARGE SCALE GENOMIC DNA]</scope>
    <source>
        <strain evidence="13">cv. PBC81</strain>
    </source>
</reference>
<dbReference type="Gene3D" id="3.30.70.80">
    <property type="entry name" value="Peptidase S8 propeptide/proteinase inhibitor I9"/>
    <property type="match status" value="1"/>
</dbReference>
<evidence type="ECO:0000256" key="6">
    <source>
        <dbReference type="PROSITE-ProRule" id="PRU01240"/>
    </source>
</evidence>
<protein>
    <recommendedName>
        <fullName evidence="14">Subtilisin-like protease SBT1.7</fullName>
    </recommendedName>
</protein>
<feature type="domain" description="Peptidase S8/S53" evidence="8">
    <location>
        <begin position="139"/>
        <end position="531"/>
    </location>
</feature>
<evidence type="ECO:0000259" key="8">
    <source>
        <dbReference type="Pfam" id="PF00082"/>
    </source>
</evidence>
<evidence type="ECO:0000256" key="1">
    <source>
        <dbReference type="ARBA" id="ARBA00011073"/>
    </source>
</evidence>
<feature type="domain" description="Subtilisin-like protease fibronectin type-III" evidence="11">
    <location>
        <begin position="599"/>
        <end position="682"/>
    </location>
</feature>
<dbReference type="AlphaFoldDB" id="A0A2G2XE43"/>
<dbReference type="Pfam" id="PF00082">
    <property type="entry name" value="Peptidase_S8"/>
    <property type="match status" value="1"/>
</dbReference>
<dbReference type="Proteomes" id="UP000224567">
    <property type="component" value="Unassembled WGS sequence"/>
</dbReference>
<dbReference type="PROSITE" id="PS51892">
    <property type="entry name" value="SUBTILASE"/>
    <property type="match status" value="1"/>
</dbReference>
<dbReference type="Pfam" id="PF17766">
    <property type="entry name" value="fn3_6"/>
    <property type="match status" value="1"/>
</dbReference>
<evidence type="ECO:0000259" key="11">
    <source>
        <dbReference type="Pfam" id="PF17766"/>
    </source>
</evidence>
<accession>A0A2G2XE43</accession>